<proteinExistence type="predicted"/>
<comment type="caution">
    <text evidence="1">The sequence shown here is derived from an EMBL/GenBank/DDBJ whole genome shotgun (WGS) entry which is preliminary data.</text>
</comment>
<dbReference type="AlphaFoldDB" id="A0A2J7ZGB7"/>
<dbReference type="Gene3D" id="3.40.50.1010">
    <property type="entry name" value="5'-nuclease"/>
    <property type="match status" value="1"/>
</dbReference>
<keyword evidence="1" id="KW-0269">Exonuclease</keyword>
<feature type="non-terminal residue" evidence="1">
    <location>
        <position position="112"/>
    </location>
</feature>
<gene>
    <name evidence="1" type="ORF">TSOC_014902</name>
</gene>
<keyword evidence="1" id="KW-0540">Nuclease</keyword>
<reference evidence="1 2" key="1">
    <citation type="journal article" date="2017" name="Mol. Biol. Evol.">
        <title>The 4-celled Tetrabaena socialis nuclear genome reveals the essential components for genetic control of cell number at the origin of multicellularity in the volvocine lineage.</title>
        <authorList>
            <person name="Featherston J."/>
            <person name="Arakaki Y."/>
            <person name="Hanschen E.R."/>
            <person name="Ferris P.J."/>
            <person name="Michod R.E."/>
            <person name="Olson B.J.S.C."/>
            <person name="Nozaki H."/>
            <person name="Durand P.M."/>
        </authorList>
    </citation>
    <scope>NUCLEOTIDE SEQUENCE [LARGE SCALE GENOMIC DNA]</scope>
    <source>
        <strain evidence="1 2">NIES-571</strain>
    </source>
</reference>
<dbReference type="EMBL" id="PGGS01003278">
    <property type="protein sequence ID" value="PNG99322.1"/>
    <property type="molecule type" value="Genomic_DNA"/>
</dbReference>
<keyword evidence="2" id="KW-1185">Reference proteome</keyword>
<protein>
    <submittedName>
        <fullName evidence="1">Exosome complex exonuclease RRP44</fullName>
    </submittedName>
</protein>
<evidence type="ECO:0000313" key="1">
    <source>
        <dbReference type="EMBL" id="PNG99322.1"/>
    </source>
</evidence>
<dbReference type="Proteomes" id="UP000236333">
    <property type="component" value="Unassembled WGS sequence"/>
</dbReference>
<keyword evidence="1" id="KW-0378">Hydrolase</keyword>
<organism evidence="1 2">
    <name type="scientific">Tetrabaena socialis</name>
    <dbReference type="NCBI Taxonomy" id="47790"/>
    <lineage>
        <taxon>Eukaryota</taxon>
        <taxon>Viridiplantae</taxon>
        <taxon>Chlorophyta</taxon>
        <taxon>core chlorophytes</taxon>
        <taxon>Chlorophyceae</taxon>
        <taxon>CS clade</taxon>
        <taxon>Chlamydomonadales</taxon>
        <taxon>Tetrabaenaceae</taxon>
        <taxon>Tetrabaena</taxon>
    </lineage>
</organism>
<accession>A0A2J7ZGB7</accession>
<name>A0A2J7ZGB7_9CHLO</name>
<dbReference type="GO" id="GO:0004527">
    <property type="term" value="F:exonuclease activity"/>
    <property type="evidence" value="ECO:0007669"/>
    <property type="project" value="UniProtKB-KW"/>
</dbReference>
<sequence length="112" mass="11959">MAWVACQTKLSYKYRRRTHTVTPALEECYLRLDVSCASEACDSCHIGSAPPYAGGASYEHGGDAATVAPTATLSAAAPYYLVPDAAALSDLLELFELPDISNYIILASAVRQ</sequence>
<evidence type="ECO:0000313" key="2">
    <source>
        <dbReference type="Proteomes" id="UP000236333"/>
    </source>
</evidence>
<dbReference type="OrthoDB" id="372421at2759"/>